<reference evidence="2 3" key="1">
    <citation type="submission" date="2016-11" db="EMBL/GenBank/DDBJ databases">
        <title>Sphingorhabdus sp. LPB0140, isolated from marine environment.</title>
        <authorList>
            <person name="Kim E."/>
            <person name="Yi H."/>
        </authorList>
    </citation>
    <scope>NUCLEOTIDE SEQUENCE [LARGE SCALE GENOMIC DNA]</scope>
    <source>
        <strain evidence="2 3">LPB0140</strain>
    </source>
</reference>
<dbReference type="Proteomes" id="UP000242561">
    <property type="component" value="Chromosome"/>
</dbReference>
<dbReference type="AlphaFoldDB" id="A0A1L3JE68"/>
<accession>A0A1L3JE68</accession>
<dbReference type="RefSeq" id="WP_072560073.1">
    <property type="nucleotide sequence ID" value="NZ_CP018154.1"/>
</dbReference>
<dbReference type="Pfam" id="PF09694">
    <property type="entry name" value="Gcw_chp"/>
    <property type="match status" value="1"/>
</dbReference>
<dbReference type="OrthoDB" id="9793561at2"/>
<keyword evidence="1" id="KW-0732">Signal</keyword>
<dbReference type="KEGG" id="sphl:LPB140_00670"/>
<feature type="chain" id="PRO_5012317988" description="Porin" evidence="1">
    <location>
        <begin position="32"/>
        <end position="256"/>
    </location>
</feature>
<evidence type="ECO:0000256" key="1">
    <source>
        <dbReference type="SAM" id="SignalP"/>
    </source>
</evidence>
<dbReference type="STRING" id="1913578.LPB140_00670"/>
<evidence type="ECO:0008006" key="4">
    <source>
        <dbReference type="Google" id="ProtNLM"/>
    </source>
</evidence>
<name>A0A1L3JE68_9SPHN</name>
<dbReference type="InterPro" id="IPR010239">
    <property type="entry name" value="CHP02001"/>
</dbReference>
<protein>
    <recommendedName>
        <fullName evidence="4">Porin</fullName>
    </recommendedName>
</protein>
<sequence>MFTSPANFGKMAVSGLLLSLSTTALSSAAFAQENDSATAAPGPIEISGNVALTSDYRFRGIGFSDGDIAVQGGIDLSHESGFYVGTWASSIEDSPTYGHTELDIYGGWSGDIASGLNLDVGLLYYAYPNGKVGPSEYFEPYAKLSGSLGPAELTVGAAYAPKQQAIGSNDNIYVFTDLGVGIPNTPITLNGHFGYNNGSLSAVSLDGDYIDYSIGADYAITSKLTGSLKFVGTDRDTPKFKGFNDDAVVFTLGYSF</sequence>
<evidence type="ECO:0000313" key="3">
    <source>
        <dbReference type="Proteomes" id="UP000242561"/>
    </source>
</evidence>
<proteinExistence type="predicted"/>
<feature type="signal peptide" evidence="1">
    <location>
        <begin position="1"/>
        <end position="31"/>
    </location>
</feature>
<organism evidence="2 3">
    <name type="scientific">Sphingorhabdus lutea</name>
    <dbReference type="NCBI Taxonomy" id="1913578"/>
    <lineage>
        <taxon>Bacteria</taxon>
        <taxon>Pseudomonadati</taxon>
        <taxon>Pseudomonadota</taxon>
        <taxon>Alphaproteobacteria</taxon>
        <taxon>Sphingomonadales</taxon>
        <taxon>Sphingomonadaceae</taxon>
        <taxon>Sphingorhabdus</taxon>
    </lineage>
</organism>
<dbReference type="EMBL" id="CP018154">
    <property type="protein sequence ID" value="APG63427.1"/>
    <property type="molecule type" value="Genomic_DNA"/>
</dbReference>
<dbReference type="NCBIfam" id="TIGR02001">
    <property type="entry name" value="gcw_chp"/>
    <property type="match status" value="1"/>
</dbReference>
<gene>
    <name evidence="2" type="ORF">LPB140_00670</name>
</gene>
<keyword evidence="3" id="KW-1185">Reference proteome</keyword>
<evidence type="ECO:0000313" key="2">
    <source>
        <dbReference type="EMBL" id="APG63427.1"/>
    </source>
</evidence>